<dbReference type="EMBL" id="JAFJZO010000016">
    <property type="protein sequence ID" value="KAG5508742.1"/>
    <property type="molecule type" value="Genomic_DNA"/>
</dbReference>
<dbReference type="GeneID" id="94291285"/>
<protein>
    <submittedName>
        <fullName evidence="2">Uncharacterized protein</fullName>
    </submittedName>
</protein>
<gene>
    <name evidence="2" type="ORF">JKF63_05240</name>
</gene>
<keyword evidence="1" id="KW-0472">Membrane</keyword>
<dbReference type="RefSeq" id="XP_067758210.1">
    <property type="nucleotide sequence ID" value="XM_067901208.1"/>
</dbReference>
<dbReference type="KEGG" id="phet:94291285"/>
<evidence type="ECO:0000313" key="2">
    <source>
        <dbReference type="EMBL" id="KAG5508742.1"/>
    </source>
</evidence>
<sequence>MEKPQGICSFMMRRLHFAVLLFFVLMVGVYVATALYYAVHISIVQRRSLFSEAGVGHNIKRLAQRLVPQSGLLGGVFPAVLSDTEGGAEPLHVTLKCCSTGPPYTQMYRVLQPGVPLMKQRVRNPSLPADVPLWDEGTEHAPGERNDRLRHAVPSRQRYVLDGLEPGRRYMIRLSFLGSPSVGFDLVLYQVRRSRALAFLEDGMRVPGGSSEQARGWAEEPQDTELLMFSTSQHSAHELSAEDVWVDREDVDDASSVSGLDASMAHRTFRAASNSDNPFLPVIEVRPRALSIPVDAHRLPLVRFNLEVEQLSLSFLPQMTLSLITYAAGVLILVGYLVVYTLTSSAIAGGEMIPPYSELVDGECRSAQ</sequence>
<comment type="caution">
    <text evidence="2">The sequence shown here is derived from an EMBL/GenBank/DDBJ whole genome shotgun (WGS) entry which is preliminary data.</text>
</comment>
<dbReference type="AlphaFoldDB" id="A0A836IM94"/>
<name>A0A836IM94_9TRYP</name>
<dbReference type="OrthoDB" id="261310at2759"/>
<organism evidence="2 3">
    <name type="scientific">Porcisia hertigi</name>
    <dbReference type="NCBI Taxonomy" id="2761500"/>
    <lineage>
        <taxon>Eukaryota</taxon>
        <taxon>Discoba</taxon>
        <taxon>Euglenozoa</taxon>
        <taxon>Kinetoplastea</taxon>
        <taxon>Metakinetoplastina</taxon>
        <taxon>Trypanosomatida</taxon>
        <taxon>Trypanosomatidae</taxon>
        <taxon>Leishmaniinae</taxon>
        <taxon>Porcisia</taxon>
    </lineage>
</organism>
<reference evidence="2 3" key="1">
    <citation type="submission" date="2021-02" db="EMBL/GenBank/DDBJ databases">
        <title>Porcisia hertigi Genome sequencing and assembly.</title>
        <authorList>
            <person name="Almutairi H."/>
            <person name="Gatherer D."/>
        </authorList>
    </citation>
    <scope>NUCLEOTIDE SEQUENCE [LARGE SCALE GENOMIC DNA]</scope>
    <source>
        <strain evidence="2 3">C119</strain>
    </source>
</reference>
<accession>A0A836IM94</accession>
<feature type="transmembrane region" description="Helical" evidence="1">
    <location>
        <begin position="323"/>
        <end position="342"/>
    </location>
</feature>
<proteinExistence type="predicted"/>
<evidence type="ECO:0000313" key="3">
    <source>
        <dbReference type="Proteomes" id="UP000674318"/>
    </source>
</evidence>
<keyword evidence="1" id="KW-0812">Transmembrane</keyword>
<evidence type="ECO:0000256" key="1">
    <source>
        <dbReference type="SAM" id="Phobius"/>
    </source>
</evidence>
<feature type="transmembrane region" description="Helical" evidence="1">
    <location>
        <begin position="15"/>
        <end position="39"/>
    </location>
</feature>
<dbReference type="Proteomes" id="UP000674318">
    <property type="component" value="Unassembled WGS sequence"/>
</dbReference>
<keyword evidence="1" id="KW-1133">Transmembrane helix</keyword>
<keyword evidence="3" id="KW-1185">Reference proteome</keyword>